<dbReference type="Proteomes" id="UP000248039">
    <property type="component" value="Unassembled WGS sequence"/>
</dbReference>
<feature type="transmembrane region" description="Helical" evidence="9">
    <location>
        <begin position="192"/>
        <end position="214"/>
    </location>
</feature>
<keyword evidence="4" id="KW-0133">Cell shape</keyword>
<dbReference type="Pfam" id="PF03023">
    <property type="entry name" value="MurJ"/>
    <property type="match status" value="1"/>
</dbReference>
<evidence type="ECO:0000256" key="1">
    <source>
        <dbReference type="ARBA" id="ARBA00004651"/>
    </source>
</evidence>
<sequence length="599" mass="62670">MALRPIPAQGYPAPPAAPPAALPQQREPAKGEPSEEAVTGRNGLIMALGTLSSRGLGFVRAAMLGAALGSGDIASTFNVANTLPNIVFVMLIGGALSSIFVPELVKAAKTHKDGGVAYTDRLLTLCGIALVVLTLVAVLAAPLLVSVYGPTWTGAQRDLAVALARFLLPEILFYGFFTLLGQVLNARGRFAAMMWAPALNNVVAIGVFALYLGIGGEARHIDKVTPGQTMLLGIGTTLGVVIQALGLLPSLRAAKFRYTPRFDWRGAGLSAPIRAASWALLLVVVTQLAFTAITALTTSVSNKSANYAYANAYQLFVVPQGVITISLVTAILPQMSRAATEGNLTKIGTDLAGVMRNSAAMIIPAMVLFAAFSAQITQVAYGYGHAKDGIGLTLTGEALLAFAFGLPFFCAQYGLARGFYAMSDARTPFWLTAVASGTNVFFSWLAWLLLSDRWSVVGMAAAQSIACVVSMTVTGIALSRRLSSLPAAPENPEDRARVLRTAMRAPADSGLDGRRVFGLHVGLLLACLPGALVGHFLAGALGSSWIGSFLGLGLGSLLTLASLFVLAKPLGVAGAVAPLARKLRIPYPTAPEPSRRRRR</sequence>
<evidence type="ECO:0000256" key="6">
    <source>
        <dbReference type="ARBA" id="ARBA00022989"/>
    </source>
</evidence>
<reference evidence="10 11" key="1">
    <citation type="submission" date="2018-03" db="EMBL/GenBank/DDBJ databases">
        <title>Bioinformatic expansion and discovery of thiopeptide antibiotics.</title>
        <authorList>
            <person name="Schwalen C.J."/>
            <person name="Hudson G.A."/>
            <person name="Mitchell D.A."/>
        </authorList>
    </citation>
    <scope>NUCLEOTIDE SEQUENCE [LARGE SCALE GENOMIC DNA]</scope>
    <source>
        <strain evidence="10 11">ATCC 21389</strain>
    </source>
</reference>
<keyword evidence="2" id="KW-1003">Cell membrane</keyword>
<feature type="transmembrane region" description="Helical" evidence="9">
    <location>
        <begin position="456"/>
        <end position="478"/>
    </location>
</feature>
<dbReference type="GO" id="GO:0034204">
    <property type="term" value="P:lipid translocation"/>
    <property type="evidence" value="ECO:0007669"/>
    <property type="project" value="TreeGrafter"/>
</dbReference>
<evidence type="ECO:0000256" key="3">
    <source>
        <dbReference type="ARBA" id="ARBA00022692"/>
    </source>
</evidence>
<evidence type="ECO:0000256" key="2">
    <source>
        <dbReference type="ARBA" id="ARBA00022475"/>
    </source>
</evidence>
<accession>A0A2V4PGE2</accession>
<feature type="transmembrane region" description="Helical" evidence="9">
    <location>
        <begin position="83"/>
        <end position="101"/>
    </location>
</feature>
<evidence type="ECO:0000256" key="4">
    <source>
        <dbReference type="ARBA" id="ARBA00022960"/>
    </source>
</evidence>
<evidence type="ECO:0000313" key="10">
    <source>
        <dbReference type="EMBL" id="PYC82772.1"/>
    </source>
</evidence>
<organism evidence="10 11">
    <name type="scientific">Streptomyces tateyamensis</name>
    <dbReference type="NCBI Taxonomy" id="565073"/>
    <lineage>
        <taxon>Bacteria</taxon>
        <taxon>Bacillati</taxon>
        <taxon>Actinomycetota</taxon>
        <taxon>Actinomycetes</taxon>
        <taxon>Kitasatosporales</taxon>
        <taxon>Streptomycetaceae</taxon>
        <taxon>Streptomyces</taxon>
    </lineage>
</organism>
<feature type="transmembrane region" description="Helical" evidence="9">
    <location>
        <begin position="312"/>
        <end position="333"/>
    </location>
</feature>
<dbReference type="EMBL" id="PYBW01000030">
    <property type="protein sequence ID" value="PYC82772.1"/>
    <property type="molecule type" value="Genomic_DNA"/>
</dbReference>
<dbReference type="GO" id="GO:0009252">
    <property type="term" value="P:peptidoglycan biosynthetic process"/>
    <property type="evidence" value="ECO:0007669"/>
    <property type="project" value="UniProtKB-KW"/>
</dbReference>
<evidence type="ECO:0000256" key="9">
    <source>
        <dbReference type="SAM" id="Phobius"/>
    </source>
</evidence>
<protein>
    <submittedName>
        <fullName evidence="10">Murein biosynthesis integral membrane protein MurJ</fullName>
    </submittedName>
</protein>
<dbReference type="CDD" id="cd13123">
    <property type="entry name" value="MATE_MurJ_like"/>
    <property type="match status" value="1"/>
</dbReference>
<name>A0A2V4PGE2_9ACTN</name>
<evidence type="ECO:0000256" key="5">
    <source>
        <dbReference type="ARBA" id="ARBA00022984"/>
    </source>
</evidence>
<keyword evidence="6 9" id="KW-1133">Transmembrane helix</keyword>
<dbReference type="PANTHER" id="PTHR47019">
    <property type="entry name" value="LIPID II FLIPPASE MURJ"/>
    <property type="match status" value="1"/>
</dbReference>
<keyword evidence="3 9" id="KW-0812">Transmembrane</keyword>
<feature type="transmembrane region" description="Helical" evidence="9">
    <location>
        <begin position="398"/>
        <end position="416"/>
    </location>
</feature>
<evidence type="ECO:0000313" key="11">
    <source>
        <dbReference type="Proteomes" id="UP000248039"/>
    </source>
</evidence>
<feature type="transmembrane region" description="Helical" evidence="9">
    <location>
        <begin position="159"/>
        <end position="180"/>
    </location>
</feature>
<feature type="transmembrane region" description="Helical" evidence="9">
    <location>
        <begin position="122"/>
        <end position="147"/>
    </location>
</feature>
<dbReference type="PRINTS" id="PR01806">
    <property type="entry name" value="VIRFACTRMVIN"/>
</dbReference>
<comment type="caution">
    <text evidence="10">The sequence shown here is derived from an EMBL/GenBank/DDBJ whole genome shotgun (WGS) entry which is preliminary data.</text>
</comment>
<dbReference type="GO" id="GO:0005886">
    <property type="term" value="C:plasma membrane"/>
    <property type="evidence" value="ECO:0007669"/>
    <property type="project" value="UniProtKB-SubCell"/>
</dbReference>
<feature type="transmembrane region" description="Helical" evidence="9">
    <location>
        <begin position="428"/>
        <end position="450"/>
    </location>
</feature>
<evidence type="ECO:0000256" key="7">
    <source>
        <dbReference type="ARBA" id="ARBA00023136"/>
    </source>
</evidence>
<keyword evidence="11" id="KW-1185">Reference proteome</keyword>
<feature type="transmembrane region" description="Helical" evidence="9">
    <location>
        <begin position="354"/>
        <end position="378"/>
    </location>
</feature>
<feature type="compositionally biased region" description="Low complexity" evidence="8">
    <location>
        <begin position="1"/>
        <end position="11"/>
    </location>
</feature>
<dbReference type="PANTHER" id="PTHR47019:SF1">
    <property type="entry name" value="LIPID II FLIPPASE MURJ"/>
    <property type="match status" value="1"/>
</dbReference>
<feature type="transmembrane region" description="Helical" evidence="9">
    <location>
        <begin position="516"/>
        <end position="538"/>
    </location>
</feature>
<dbReference type="InterPro" id="IPR004268">
    <property type="entry name" value="MurJ"/>
</dbReference>
<dbReference type="GO" id="GO:0008360">
    <property type="term" value="P:regulation of cell shape"/>
    <property type="evidence" value="ECO:0007669"/>
    <property type="project" value="UniProtKB-KW"/>
</dbReference>
<dbReference type="GO" id="GO:0015648">
    <property type="term" value="F:lipid-linked peptidoglycan transporter activity"/>
    <property type="evidence" value="ECO:0007669"/>
    <property type="project" value="TreeGrafter"/>
</dbReference>
<feature type="transmembrane region" description="Helical" evidence="9">
    <location>
        <begin position="544"/>
        <end position="566"/>
    </location>
</feature>
<keyword evidence="5" id="KW-0573">Peptidoglycan synthesis</keyword>
<dbReference type="AlphaFoldDB" id="A0A2V4PGE2"/>
<dbReference type="NCBIfam" id="TIGR01695">
    <property type="entry name" value="murJ_mviN"/>
    <property type="match status" value="1"/>
</dbReference>
<proteinExistence type="predicted"/>
<feature type="transmembrane region" description="Helical" evidence="9">
    <location>
        <begin position="234"/>
        <end position="254"/>
    </location>
</feature>
<keyword evidence="7 9" id="KW-0472">Membrane</keyword>
<feature type="compositionally biased region" description="Pro residues" evidence="8">
    <location>
        <begin position="12"/>
        <end position="21"/>
    </location>
</feature>
<feature type="region of interest" description="Disordered" evidence="8">
    <location>
        <begin position="1"/>
        <end position="37"/>
    </location>
</feature>
<gene>
    <name evidence="10" type="primary">mviN</name>
    <name evidence="10" type="ORF">C7C46_09905</name>
</gene>
<evidence type="ECO:0000256" key="8">
    <source>
        <dbReference type="SAM" id="MobiDB-lite"/>
    </source>
</evidence>
<feature type="transmembrane region" description="Helical" evidence="9">
    <location>
        <begin position="275"/>
        <end position="300"/>
    </location>
</feature>
<dbReference type="InterPro" id="IPR051050">
    <property type="entry name" value="Lipid_II_flippase_MurJ/MviN"/>
</dbReference>
<dbReference type="OrthoDB" id="9786339at2"/>
<comment type="subcellular location">
    <subcellularLocation>
        <location evidence="1">Cell membrane</location>
        <topology evidence="1">Multi-pass membrane protein</topology>
    </subcellularLocation>
</comment>